<dbReference type="AlphaFoldDB" id="A0A099KJ00"/>
<evidence type="ECO:0000256" key="1">
    <source>
        <dbReference type="SAM" id="Phobius"/>
    </source>
</evidence>
<dbReference type="Proteomes" id="UP000029843">
    <property type="component" value="Unassembled WGS sequence"/>
</dbReference>
<keyword evidence="1" id="KW-0472">Membrane</keyword>
<accession>A0A099KJ00</accession>
<protein>
    <recommendedName>
        <fullName evidence="4">DUF1145 domain-containing protein</fullName>
    </recommendedName>
</protein>
<reference evidence="2 3" key="1">
    <citation type="submission" date="2014-08" db="EMBL/GenBank/DDBJ databases">
        <title>Genomic and Phenotypic Diversity of Colwellia psychrerythraea strains from Disparate Marine Basins.</title>
        <authorList>
            <person name="Techtmann S.M."/>
            <person name="Stelling S.C."/>
            <person name="Utturkar S.M."/>
            <person name="Alshibli N."/>
            <person name="Harris A."/>
            <person name="Brown S.D."/>
            <person name="Hazen T.C."/>
        </authorList>
    </citation>
    <scope>NUCLEOTIDE SEQUENCE [LARGE SCALE GENOMIC DNA]</scope>
    <source>
        <strain evidence="2 3">ND2E</strain>
    </source>
</reference>
<keyword evidence="1" id="KW-1133">Transmembrane helix</keyword>
<comment type="caution">
    <text evidence="2">The sequence shown here is derived from an EMBL/GenBank/DDBJ whole genome shotgun (WGS) entry which is preliminary data.</text>
</comment>
<dbReference type="RefSeq" id="WP_033094242.1">
    <property type="nucleotide sequence ID" value="NZ_JQED01000031.1"/>
</dbReference>
<proteinExistence type="predicted"/>
<feature type="transmembrane region" description="Helical" evidence="1">
    <location>
        <begin position="36"/>
        <end position="55"/>
    </location>
</feature>
<evidence type="ECO:0008006" key="4">
    <source>
        <dbReference type="Google" id="ProtNLM"/>
    </source>
</evidence>
<keyword evidence="1" id="KW-0812">Transmembrane</keyword>
<feature type="transmembrane region" description="Helical" evidence="1">
    <location>
        <begin position="12"/>
        <end position="30"/>
    </location>
</feature>
<dbReference type="PATRIC" id="fig|28229.4.peg.2550"/>
<organism evidence="2 3">
    <name type="scientific">Colwellia psychrerythraea</name>
    <name type="common">Vibrio psychroerythus</name>
    <dbReference type="NCBI Taxonomy" id="28229"/>
    <lineage>
        <taxon>Bacteria</taxon>
        <taxon>Pseudomonadati</taxon>
        <taxon>Pseudomonadota</taxon>
        <taxon>Gammaproteobacteria</taxon>
        <taxon>Alteromonadales</taxon>
        <taxon>Colwelliaceae</taxon>
        <taxon>Colwellia</taxon>
    </lineage>
</organism>
<gene>
    <name evidence="2" type="ORF">ND2E_0052</name>
</gene>
<dbReference type="InterPro" id="IPR009525">
    <property type="entry name" value="DUF1145"/>
</dbReference>
<evidence type="ECO:0000313" key="3">
    <source>
        <dbReference type="Proteomes" id="UP000029843"/>
    </source>
</evidence>
<dbReference type="Pfam" id="PF06611">
    <property type="entry name" value="DUF1145"/>
    <property type="match status" value="1"/>
</dbReference>
<sequence>MFNLIIHSTKALLAGLWILAILGLISISPLPTEYQFYLLVLAGIVLLVHLLEFVAMKGKVKNKSNIEISFVQTMLWGFGHWLPLLKNKY</sequence>
<name>A0A099KJ00_COLPS</name>
<evidence type="ECO:0000313" key="2">
    <source>
        <dbReference type="EMBL" id="KGJ90809.1"/>
    </source>
</evidence>
<dbReference type="EMBL" id="JQED01000031">
    <property type="protein sequence ID" value="KGJ90809.1"/>
    <property type="molecule type" value="Genomic_DNA"/>
</dbReference>
<dbReference type="OrthoDB" id="6227845at2"/>